<evidence type="ECO:0000313" key="2">
    <source>
        <dbReference type="Proteomes" id="UP000240760"/>
    </source>
</evidence>
<gene>
    <name evidence="1" type="ORF">M440DRAFT_1264476</name>
</gene>
<evidence type="ECO:0000313" key="1">
    <source>
        <dbReference type="EMBL" id="PTB75930.1"/>
    </source>
</evidence>
<reference evidence="1 2" key="1">
    <citation type="submission" date="2016-07" db="EMBL/GenBank/DDBJ databases">
        <title>Multiple horizontal gene transfer events from other fungi enriched the ability of initially mycotrophic Trichoderma (Ascomycota) to feed on dead plant biomass.</title>
        <authorList>
            <consortium name="DOE Joint Genome Institute"/>
            <person name="Aerts A."/>
            <person name="Atanasova L."/>
            <person name="Chenthamara K."/>
            <person name="Zhang J."/>
            <person name="Grujic M."/>
            <person name="Henrissat B."/>
            <person name="Kuo A."/>
            <person name="Salamov A."/>
            <person name="Lipzen A."/>
            <person name="Labutti K."/>
            <person name="Barry K."/>
            <person name="Miao Y."/>
            <person name="Rahimi M.J."/>
            <person name="Shen Q."/>
            <person name="Grigoriev I.V."/>
            <person name="Kubicek C.P."/>
            <person name="Druzhinina I.S."/>
        </authorList>
    </citation>
    <scope>NUCLEOTIDE SEQUENCE [LARGE SCALE GENOMIC DNA]</scope>
    <source>
        <strain evidence="1 2">ATCC 18648</strain>
    </source>
</reference>
<keyword evidence="2" id="KW-1185">Reference proteome</keyword>
<dbReference type="AlphaFoldDB" id="A0A2T4C2Z2"/>
<proteinExistence type="predicted"/>
<protein>
    <submittedName>
        <fullName evidence="1">Uncharacterized protein</fullName>
    </submittedName>
</protein>
<dbReference type="EMBL" id="KZ679133">
    <property type="protein sequence ID" value="PTB75930.1"/>
    <property type="molecule type" value="Genomic_DNA"/>
</dbReference>
<name>A0A2T4C2Z2_TRILO</name>
<dbReference type="Proteomes" id="UP000240760">
    <property type="component" value="Unassembled WGS sequence"/>
</dbReference>
<sequence length="152" mass="16677">MIHQRRMHQAGCTTSTKIKQCPPRVGINKGISHRHSGQLANVEVGGGNTAKYKPRVCITHQAGLDISYQAAQGMWLLRFPDVRRLARRRTFIGGPFSALPSFSSSRPFSSVSLSAVPQGLESVETPFELLCCCFVQTSIAHTPKFPVALLRS</sequence>
<accession>A0A2T4C2Z2</accession>
<organism evidence="1 2">
    <name type="scientific">Trichoderma longibrachiatum ATCC 18648</name>
    <dbReference type="NCBI Taxonomy" id="983965"/>
    <lineage>
        <taxon>Eukaryota</taxon>
        <taxon>Fungi</taxon>
        <taxon>Dikarya</taxon>
        <taxon>Ascomycota</taxon>
        <taxon>Pezizomycotina</taxon>
        <taxon>Sordariomycetes</taxon>
        <taxon>Hypocreomycetidae</taxon>
        <taxon>Hypocreales</taxon>
        <taxon>Hypocreaceae</taxon>
        <taxon>Trichoderma</taxon>
    </lineage>
</organism>